<dbReference type="PANTHER" id="PTHR43404">
    <property type="entry name" value="LIPOPOLYSACCHARIDE CHOLINEPHOSPHOTRANSFERASE LICD"/>
    <property type="match status" value="1"/>
</dbReference>
<evidence type="ECO:0000313" key="2">
    <source>
        <dbReference type="EMBL" id="HIS77685.1"/>
    </source>
</evidence>
<dbReference type="InterPro" id="IPR007074">
    <property type="entry name" value="LicD/FKTN/FKRP_NTP_transf"/>
</dbReference>
<dbReference type="Proteomes" id="UP000824002">
    <property type="component" value="Unassembled WGS sequence"/>
</dbReference>
<reference evidence="2" key="1">
    <citation type="submission" date="2020-10" db="EMBL/GenBank/DDBJ databases">
        <authorList>
            <person name="Gilroy R."/>
        </authorList>
    </citation>
    <scope>NUCLEOTIDE SEQUENCE</scope>
    <source>
        <strain evidence="2">CHK199-13235</strain>
    </source>
</reference>
<sequence>MTEDITRAVQKQGLDILSKIDEVCTRHEIPYYLFYGTELGAVRHQGFIPWDDDIDIILYRKDFDRLKSVWQEEKPEGYFYQDYRTDPNYRLKITKIRKDHTALVETAFKDVDMHHGVWVDLFVLDDYVKNGFLRKISQLIFMFDSNAVRNHKDVGIRGALYGVTNRIFKNGKIFQWWFEKIFPKLKKDETMCCDLTNFTFSFDGEFKREWFGKGKRVPFEGKLFPIPENSHETLRVSYGDYQKLPPEEQRISQHNPYYYSTRNDYHPGMDIGGSE</sequence>
<dbReference type="GO" id="GO:0009100">
    <property type="term" value="P:glycoprotein metabolic process"/>
    <property type="evidence" value="ECO:0007669"/>
    <property type="project" value="UniProtKB-ARBA"/>
</dbReference>
<protein>
    <submittedName>
        <fullName evidence="2">LicD family protein</fullName>
    </submittedName>
</protein>
<evidence type="ECO:0000313" key="3">
    <source>
        <dbReference type="Proteomes" id="UP000824002"/>
    </source>
</evidence>
<accession>A0A9D1FQS9</accession>
<name>A0A9D1FQS9_9FIRM</name>
<dbReference type="EMBL" id="DVJP01000083">
    <property type="protein sequence ID" value="HIS77685.1"/>
    <property type="molecule type" value="Genomic_DNA"/>
</dbReference>
<organism evidence="2 3">
    <name type="scientific">Candidatus Merdivicinus excrementipullorum</name>
    <dbReference type="NCBI Taxonomy" id="2840867"/>
    <lineage>
        <taxon>Bacteria</taxon>
        <taxon>Bacillati</taxon>
        <taxon>Bacillota</taxon>
        <taxon>Clostridia</taxon>
        <taxon>Eubacteriales</taxon>
        <taxon>Oscillospiraceae</taxon>
        <taxon>Oscillospiraceae incertae sedis</taxon>
        <taxon>Candidatus Merdivicinus</taxon>
    </lineage>
</organism>
<evidence type="ECO:0000259" key="1">
    <source>
        <dbReference type="Pfam" id="PF04991"/>
    </source>
</evidence>
<dbReference type="AlphaFoldDB" id="A0A9D1FQS9"/>
<dbReference type="Pfam" id="PF04991">
    <property type="entry name" value="LicD"/>
    <property type="match status" value="1"/>
</dbReference>
<feature type="domain" description="LicD/FKTN/FKRP nucleotidyltransferase" evidence="1">
    <location>
        <begin position="24"/>
        <end position="239"/>
    </location>
</feature>
<comment type="caution">
    <text evidence="2">The sequence shown here is derived from an EMBL/GenBank/DDBJ whole genome shotgun (WGS) entry which is preliminary data.</text>
</comment>
<gene>
    <name evidence="2" type="ORF">IAB51_12955</name>
</gene>
<proteinExistence type="predicted"/>
<reference evidence="2" key="2">
    <citation type="journal article" date="2021" name="PeerJ">
        <title>Extensive microbial diversity within the chicken gut microbiome revealed by metagenomics and culture.</title>
        <authorList>
            <person name="Gilroy R."/>
            <person name="Ravi A."/>
            <person name="Getino M."/>
            <person name="Pursley I."/>
            <person name="Horton D.L."/>
            <person name="Alikhan N.F."/>
            <person name="Baker D."/>
            <person name="Gharbi K."/>
            <person name="Hall N."/>
            <person name="Watson M."/>
            <person name="Adriaenssens E.M."/>
            <person name="Foster-Nyarko E."/>
            <person name="Jarju S."/>
            <person name="Secka A."/>
            <person name="Antonio M."/>
            <person name="Oren A."/>
            <person name="Chaudhuri R.R."/>
            <person name="La Ragione R."/>
            <person name="Hildebrand F."/>
            <person name="Pallen M.J."/>
        </authorList>
    </citation>
    <scope>NUCLEOTIDE SEQUENCE</scope>
    <source>
        <strain evidence="2">CHK199-13235</strain>
    </source>
</reference>
<dbReference type="InterPro" id="IPR052942">
    <property type="entry name" value="LPS_cholinephosphotransferase"/>
</dbReference>
<dbReference type="PANTHER" id="PTHR43404:SF2">
    <property type="entry name" value="LIPOPOLYSACCHARIDE CHOLINEPHOSPHOTRANSFERASE LICD"/>
    <property type="match status" value="1"/>
</dbReference>